<protein>
    <submittedName>
        <fullName evidence="1">Uncharacterized protein</fullName>
    </submittedName>
</protein>
<gene>
    <name evidence="1" type="ORF">GCM10008018_72780</name>
</gene>
<evidence type="ECO:0000313" key="2">
    <source>
        <dbReference type="Proteomes" id="UP000615455"/>
    </source>
</evidence>
<comment type="caution">
    <text evidence="1">The sequence shown here is derived from an EMBL/GenBank/DDBJ whole genome shotgun (WGS) entry which is preliminary data.</text>
</comment>
<reference evidence="2" key="1">
    <citation type="journal article" date="2019" name="Int. J. Syst. Evol. Microbiol.">
        <title>The Global Catalogue of Microorganisms (GCM) 10K type strain sequencing project: providing services to taxonomists for standard genome sequencing and annotation.</title>
        <authorList>
            <consortium name="The Broad Institute Genomics Platform"/>
            <consortium name="The Broad Institute Genome Sequencing Center for Infectious Disease"/>
            <person name="Wu L."/>
            <person name="Ma J."/>
        </authorList>
    </citation>
    <scope>NUCLEOTIDE SEQUENCE [LARGE SCALE GENOMIC DNA]</scope>
    <source>
        <strain evidence="2">CGMCC 1.15043</strain>
    </source>
</reference>
<dbReference type="RefSeq" id="WP_189021076.1">
    <property type="nucleotide sequence ID" value="NZ_BMHE01000109.1"/>
</dbReference>
<dbReference type="EMBL" id="BMHE01000109">
    <property type="protein sequence ID" value="GGA18265.1"/>
    <property type="molecule type" value="Genomic_DNA"/>
</dbReference>
<proteinExistence type="predicted"/>
<accession>A0ABQ1FJR0</accession>
<keyword evidence="2" id="KW-1185">Reference proteome</keyword>
<sequence>MNYWWGIYGFSGLEGWEDIIIYEKKDQEYTRLGSTCICSKNYLRDGLESLENDAEEKDFVEHIKEHLVGNEIQYYYYYDGPNDEDFYELPYENLPKNEYNIKPRSFEIWHPDKGINQKTINECVQEICLRFFNIKAISIEYYETVTTEEACLSYLEERTRWANAKEFVFADNLIEDLMNKMSKSKDEVLKILNNSIK</sequence>
<name>A0ABQ1FJR0_9BACL</name>
<evidence type="ECO:0000313" key="1">
    <source>
        <dbReference type="EMBL" id="GGA18265.1"/>
    </source>
</evidence>
<organism evidence="1 2">
    <name type="scientific">Paenibacillus marchantiophytorum</name>
    <dbReference type="NCBI Taxonomy" id="1619310"/>
    <lineage>
        <taxon>Bacteria</taxon>
        <taxon>Bacillati</taxon>
        <taxon>Bacillota</taxon>
        <taxon>Bacilli</taxon>
        <taxon>Bacillales</taxon>
        <taxon>Paenibacillaceae</taxon>
        <taxon>Paenibacillus</taxon>
    </lineage>
</organism>
<dbReference type="Proteomes" id="UP000615455">
    <property type="component" value="Unassembled WGS sequence"/>
</dbReference>